<comment type="caution">
    <text evidence="2">The sequence shown here is derived from an EMBL/GenBank/DDBJ whole genome shotgun (WGS) entry which is preliminary data.</text>
</comment>
<dbReference type="OrthoDB" id="1470350at2759"/>
<evidence type="ECO:0000256" key="1">
    <source>
        <dbReference type="SAM" id="MobiDB-lite"/>
    </source>
</evidence>
<dbReference type="AlphaFoldDB" id="A0A834W0C9"/>
<feature type="compositionally biased region" description="Basic and acidic residues" evidence="1">
    <location>
        <begin position="21"/>
        <end position="30"/>
    </location>
</feature>
<evidence type="ECO:0000313" key="3">
    <source>
        <dbReference type="Proteomes" id="UP000634136"/>
    </source>
</evidence>
<reference evidence="2" key="1">
    <citation type="submission" date="2020-09" db="EMBL/GenBank/DDBJ databases">
        <title>Genome-Enabled Discovery of Anthraquinone Biosynthesis in Senna tora.</title>
        <authorList>
            <person name="Kang S.-H."/>
            <person name="Pandey R.P."/>
            <person name="Lee C.-M."/>
            <person name="Sim J.-S."/>
            <person name="Jeong J.-T."/>
            <person name="Choi B.-S."/>
            <person name="Jung M."/>
            <person name="Ginzburg D."/>
            <person name="Zhao K."/>
            <person name="Won S.Y."/>
            <person name="Oh T.-J."/>
            <person name="Yu Y."/>
            <person name="Kim N.-H."/>
            <person name="Lee O.R."/>
            <person name="Lee T.-H."/>
            <person name="Bashyal P."/>
            <person name="Kim T.-S."/>
            <person name="Lee W.-H."/>
            <person name="Kawkins C."/>
            <person name="Kim C.-K."/>
            <person name="Kim J.S."/>
            <person name="Ahn B.O."/>
            <person name="Rhee S.Y."/>
            <person name="Sohng J.K."/>
        </authorList>
    </citation>
    <scope>NUCLEOTIDE SEQUENCE</scope>
    <source>
        <tissue evidence="2">Leaf</tissue>
    </source>
</reference>
<keyword evidence="3" id="KW-1185">Reference proteome</keyword>
<proteinExistence type="predicted"/>
<gene>
    <name evidence="2" type="ORF">G2W53_043056</name>
</gene>
<feature type="compositionally biased region" description="Basic residues" evidence="1">
    <location>
        <begin position="1"/>
        <end position="12"/>
    </location>
</feature>
<organism evidence="2 3">
    <name type="scientific">Senna tora</name>
    <dbReference type="NCBI Taxonomy" id="362788"/>
    <lineage>
        <taxon>Eukaryota</taxon>
        <taxon>Viridiplantae</taxon>
        <taxon>Streptophyta</taxon>
        <taxon>Embryophyta</taxon>
        <taxon>Tracheophyta</taxon>
        <taxon>Spermatophyta</taxon>
        <taxon>Magnoliopsida</taxon>
        <taxon>eudicotyledons</taxon>
        <taxon>Gunneridae</taxon>
        <taxon>Pentapetalae</taxon>
        <taxon>rosids</taxon>
        <taxon>fabids</taxon>
        <taxon>Fabales</taxon>
        <taxon>Fabaceae</taxon>
        <taxon>Caesalpinioideae</taxon>
        <taxon>Cassia clade</taxon>
        <taxon>Senna</taxon>
    </lineage>
</organism>
<evidence type="ECO:0000313" key="2">
    <source>
        <dbReference type="EMBL" id="KAF7803945.1"/>
    </source>
</evidence>
<dbReference type="Proteomes" id="UP000634136">
    <property type="component" value="Unassembled WGS sequence"/>
</dbReference>
<accession>A0A834W0C9</accession>
<feature type="region of interest" description="Disordered" evidence="1">
    <location>
        <begin position="1"/>
        <end position="30"/>
    </location>
</feature>
<dbReference type="EMBL" id="JAAIUW010000013">
    <property type="protein sequence ID" value="KAF7803945.1"/>
    <property type="molecule type" value="Genomic_DNA"/>
</dbReference>
<name>A0A834W0C9_9FABA</name>
<protein>
    <submittedName>
        <fullName evidence="2">Ent-kaurenoic acid oxidase 2-like</fullName>
    </submittedName>
</protein>
<sequence length="161" mass="18301">MNSKQKLHKRKSTYYSASANEQKKKYTSRTREKKTFTFVAAESAPQVGDGGNLDGKRGKLGLNGAENETQRTSVWSDFLNHGWMYECELGEKQYSLPPGDLGWPFIGNMWYFLSAFKSTNPDSFISSYVSRIWKAFMESIYVREATSGTVYGIRAIFANNN</sequence>